<sequence>MGKVDVNPNVATTSAGHTRGRNDTGILGTPPNVRNTEHLSLNNSRIPKFDFLKFSGENPRLWLRKCNKYFIYHALSDFEKIVTAGMNIDGMADHWYLEYIKGKENMSWDKFTSMVLDRFLNEEGSHVIGQFNKLRQEGTVQDYILEFEELRAFMLDRVNKTHSEEYFMESFISGLKTEIREMLELLKPQNLMDAMKLARKQESRLTSKGKESKVSHKMQGFSSPVLWRGGQNEGGGPMRSNILIPNQDKIPPVKRLAPEEFVWYMGGCKFTAPVRLLKLGVAIW</sequence>
<gene>
    <name evidence="3" type="ORF">DH2020_030441</name>
</gene>
<dbReference type="EMBL" id="JABTTQ020001066">
    <property type="protein sequence ID" value="KAK6135833.1"/>
    <property type="molecule type" value="Genomic_DNA"/>
</dbReference>
<evidence type="ECO:0000256" key="1">
    <source>
        <dbReference type="SAM" id="MobiDB-lite"/>
    </source>
</evidence>
<protein>
    <recommendedName>
        <fullName evidence="2">Ty3 transposon capsid-like protein domain-containing protein</fullName>
    </recommendedName>
</protein>
<dbReference type="Pfam" id="PF19259">
    <property type="entry name" value="Ty3_capsid"/>
    <property type="match status" value="1"/>
</dbReference>
<proteinExistence type="predicted"/>
<dbReference type="InterPro" id="IPR045358">
    <property type="entry name" value="Ty3_capsid"/>
</dbReference>
<feature type="region of interest" description="Disordered" evidence="1">
    <location>
        <begin position="1"/>
        <end position="31"/>
    </location>
</feature>
<evidence type="ECO:0000313" key="4">
    <source>
        <dbReference type="Proteomes" id="UP001318860"/>
    </source>
</evidence>
<accession>A0ABR0VKX3</accession>
<evidence type="ECO:0000313" key="3">
    <source>
        <dbReference type="EMBL" id="KAK6135833.1"/>
    </source>
</evidence>
<feature type="domain" description="Ty3 transposon capsid-like protein" evidence="2">
    <location>
        <begin position="74"/>
        <end position="202"/>
    </location>
</feature>
<reference evidence="3 4" key="1">
    <citation type="journal article" date="2021" name="Comput. Struct. Biotechnol. J.">
        <title>De novo genome assembly of the potent medicinal plant Rehmannia glutinosa using nanopore technology.</title>
        <authorList>
            <person name="Ma L."/>
            <person name="Dong C."/>
            <person name="Song C."/>
            <person name="Wang X."/>
            <person name="Zheng X."/>
            <person name="Niu Y."/>
            <person name="Chen S."/>
            <person name="Feng W."/>
        </authorList>
    </citation>
    <scope>NUCLEOTIDE SEQUENCE [LARGE SCALE GENOMIC DNA]</scope>
    <source>
        <strain evidence="3">DH-2019</strain>
    </source>
</reference>
<evidence type="ECO:0000259" key="2">
    <source>
        <dbReference type="Pfam" id="PF19259"/>
    </source>
</evidence>
<organism evidence="3 4">
    <name type="scientific">Rehmannia glutinosa</name>
    <name type="common">Chinese foxglove</name>
    <dbReference type="NCBI Taxonomy" id="99300"/>
    <lineage>
        <taxon>Eukaryota</taxon>
        <taxon>Viridiplantae</taxon>
        <taxon>Streptophyta</taxon>
        <taxon>Embryophyta</taxon>
        <taxon>Tracheophyta</taxon>
        <taxon>Spermatophyta</taxon>
        <taxon>Magnoliopsida</taxon>
        <taxon>eudicotyledons</taxon>
        <taxon>Gunneridae</taxon>
        <taxon>Pentapetalae</taxon>
        <taxon>asterids</taxon>
        <taxon>lamiids</taxon>
        <taxon>Lamiales</taxon>
        <taxon>Orobanchaceae</taxon>
        <taxon>Rehmannieae</taxon>
        <taxon>Rehmannia</taxon>
    </lineage>
</organism>
<comment type="caution">
    <text evidence="3">The sequence shown here is derived from an EMBL/GenBank/DDBJ whole genome shotgun (WGS) entry which is preliminary data.</text>
</comment>
<dbReference type="Proteomes" id="UP001318860">
    <property type="component" value="Unassembled WGS sequence"/>
</dbReference>
<keyword evidence="4" id="KW-1185">Reference proteome</keyword>
<name>A0ABR0VKX3_REHGL</name>